<proteinExistence type="predicted"/>
<dbReference type="SUPFAM" id="SSF53474">
    <property type="entry name" value="alpha/beta-Hydrolases"/>
    <property type="match status" value="1"/>
</dbReference>
<dbReference type="RefSeq" id="WP_345141237.1">
    <property type="nucleotide sequence ID" value="NZ_BAABAT010000058.1"/>
</dbReference>
<name>A0ABP8DSN7_9ACTN</name>
<keyword evidence="2" id="KW-1185">Reference proteome</keyword>
<protein>
    <recommendedName>
        <fullName evidence="3">Esterase</fullName>
    </recommendedName>
</protein>
<dbReference type="PANTHER" id="PTHR48098">
    <property type="entry name" value="ENTEROCHELIN ESTERASE-RELATED"/>
    <property type="match status" value="1"/>
</dbReference>
<dbReference type="InterPro" id="IPR011047">
    <property type="entry name" value="Quinoprotein_ADH-like_sf"/>
</dbReference>
<evidence type="ECO:0008006" key="3">
    <source>
        <dbReference type="Google" id="ProtNLM"/>
    </source>
</evidence>
<organism evidence="1 2">
    <name type="scientific">Dactylosporangium darangshiense</name>
    <dbReference type="NCBI Taxonomy" id="579108"/>
    <lineage>
        <taxon>Bacteria</taxon>
        <taxon>Bacillati</taxon>
        <taxon>Actinomycetota</taxon>
        <taxon>Actinomycetes</taxon>
        <taxon>Micromonosporales</taxon>
        <taxon>Micromonosporaceae</taxon>
        <taxon>Dactylosporangium</taxon>
    </lineage>
</organism>
<dbReference type="InterPro" id="IPR050583">
    <property type="entry name" value="Mycobacterial_A85_antigen"/>
</dbReference>
<gene>
    <name evidence="1" type="ORF">GCM10022255_103260</name>
</gene>
<dbReference type="SUPFAM" id="SSF50998">
    <property type="entry name" value="Quinoprotein alcohol dehydrogenase-like"/>
    <property type="match status" value="1"/>
</dbReference>
<reference evidence="2" key="1">
    <citation type="journal article" date="2019" name="Int. J. Syst. Evol. Microbiol.">
        <title>The Global Catalogue of Microorganisms (GCM) 10K type strain sequencing project: providing services to taxonomists for standard genome sequencing and annotation.</title>
        <authorList>
            <consortium name="The Broad Institute Genomics Platform"/>
            <consortium name="The Broad Institute Genome Sequencing Center for Infectious Disease"/>
            <person name="Wu L."/>
            <person name="Ma J."/>
        </authorList>
    </citation>
    <scope>NUCLEOTIDE SEQUENCE [LARGE SCALE GENOMIC DNA]</scope>
    <source>
        <strain evidence="2">JCM 17441</strain>
    </source>
</reference>
<dbReference type="EMBL" id="BAABAT010000058">
    <property type="protein sequence ID" value="GAA4262968.1"/>
    <property type="molecule type" value="Genomic_DNA"/>
</dbReference>
<sequence>MKRFLIPILSVLVLVVGGVGTAEAGRTQPGTLVTATADSPALGEQIAYTAYLPYGYDKNTGRYPVLYLLHGRGDTMAAWTQVKSALDQLIQQKTIPPVIAILPDAPWNERGNWYVDSRYDSGRPVETALTRDLISAVDAKYRTAPIRQARLVGGYSMGGAGALRFALAHQDLFGSALVLSPAVYTPLPPADSSTREFGAFGDGAAAFSDAVYQELNYPALLRHVDADLPVRLFIAVGDDEFANPDPADAHHDLDFEAEALYNAARRVPGISAEMRILNGGHGWDVWGPAFADGMADLGPLLSTVAPQGLPAAPVGTAGVDWAGGVAPGPDGSVTTGFAASGSFGGQPYHGKLDAVVTRRNADGTTAWTTQLGTAADERLYGVVALPDGGVLATGYTRGDLDGQHPGASTDDAFVVRLNAAGTVQWITQFGVASAADRGYGLAAGPDGGAYVTGYTKRALDGANAGDKDAFLARVTATGQLSWVHQLGGAGEDKAFGVAADGNGAYVVGTAGAALPGTQALGGYDGWLARYTDAGALSWVTALGGADDDRLNGVAVTTGGLAVVTGSAGGDLIAAAYTAAGQQRWTTTVDSGATDGGAAVAALPDGGVELVGYTRGRMTVPAGGADVLTVRLSAKGKTLATGQFGSARDDGLDPFAEPNLYAAAAADGTVLISGLTYASNGPGNGDVFTG</sequence>
<dbReference type="Pfam" id="PF00756">
    <property type="entry name" value="Esterase"/>
    <property type="match status" value="1"/>
</dbReference>
<dbReference type="Pfam" id="PF06739">
    <property type="entry name" value="SBBP"/>
    <property type="match status" value="1"/>
</dbReference>
<dbReference type="PANTHER" id="PTHR48098:SF1">
    <property type="entry name" value="DIACYLGLYCEROL ACYLTRANSFERASE_MYCOLYLTRANSFERASE AG85A"/>
    <property type="match status" value="1"/>
</dbReference>
<dbReference type="InterPro" id="IPR029058">
    <property type="entry name" value="AB_hydrolase_fold"/>
</dbReference>
<accession>A0ABP8DSN7</accession>
<dbReference type="InterPro" id="IPR000801">
    <property type="entry name" value="Esterase-like"/>
</dbReference>
<dbReference type="InterPro" id="IPR010620">
    <property type="entry name" value="SBBP_repeat"/>
</dbReference>
<evidence type="ECO:0000313" key="1">
    <source>
        <dbReference type="EMBL" id="GAA4262968.1"/>
    </source>
</evidence>
<dbReference type="Proteomes" id="UP001500620">
    <property type="component" value="Unassembled WGS sequence"/>
</dbReference>
<evidence type="ECO:0000313" key="2">
    <source>
        <dbReference type="Proteomes" id="UP001500620"/>
    </source>
</evidence>
<comment type="caution">
    <text evidence="1">The sequence shown here is derived from an EMBL/GenBank/DDBJ whole genome shotgun (WGS) entry which is preliminary data.</text>
</comment>
<dbReference type="Gene3D" id="3.40.50.1820">
    <property type="entry name" value="alpha/beta hydrolase"/>
    <property type="match status" value="1"/>
</dbReference>